<accession>A0A1I7X5E1</accession>
<dbReference type="AlphaFoldDB" id="A0A1I7X5E1"/>
<keyword evidence="1" id="KW-1133">Transmembrane helix</keyword>
<dbReference type="Proteomes" id="UP000095283">
    <property type="component" value="Unplaced"/>
</dbReference>
<reference evidence="3" key="1">
    <citation type="submission" date="2016-11" db="UniProtKB">
        <authorList>
            <consortium name="WormBaseParasite"/>
        </authorList>
    </citation>
    <scope>IDENTIFICATION</scope>
</reference>
<organism evidence="2 3">
    <name type="scientific">Heterorhabditis bacteriophora</name>
    <name type="common">Entomopathogenic nematode worm</name>
    <dbReference type="NCBI Taxonomy" id="37862"/>
    <lineage>
        <taxon>Eukaryota</taxon>
        <taxon>Metazoa</taxon>
        <taxon>Ecdysozoa</taxon>
        <taxon>Nematoda</taxon>
        <taxon>Chromadorea</taxon>
        <taxon>Rhabditida</taxon>
        <taxon>Rhabditina</taxon>
        <taxon>Rhabditomorpha</taxon>
        <taxon>Strongyloidea</taxon>
        <taxon>Heterorhabditidae</taxon>
        <taxon>Heterorhabditis</taxon>
    </lineage>
</organism>
<name>A0A1I7X5E1_HETBA</name>
<evidence type="ECO:0000313" key="3">
    <source>
        <dbReference type="WBParaSite" id="Hba_12681"/>
    </source>
</evidence>
<evidence type="ECO:0000256" key="1">
    <source>
        <dbReference type="SAM" id="Phobius"/>
    </source>
</evidence>
<evidence type="ECO:0000313" key="2">
    <source>
        <dbReference type="Proteomes" id="UP000095283"/>
    </source>
</evidence>
<keyword evidence="2" id="KW-1185">Reference proteome</keyword>
<protein>
    <submittedName>
        <fullName evidence="3">Uncharacterized protein</fullName>
    </submittedName>
</protein>
<sequence>MLKDTTYKYIGLFLLTLQQGSELLLYIIFKLPLKFYI</sequence>
<dbReference type="WBParaSite" id="Hba_12681">
    <property type="protein sequence ID" value="Hba_12681"/>
    <property type="gene ID" value="Hba_12681"/>
</dbReference>
<keyword evidence="1" id="KW-0812">Transmembrane</keyword>
<feature type="transmembrane region" description="Helical" evidence="1">
    <location>
        <begin position="6"/>
        <end position="29"/>
    </location>
</feature>
<keyword evidence="1" id="KW-0472">Membrane</keyword>
<proteinExistence type="predicted"/>